<dbReference type="RefSeq" id="WP_006374851.1">
    <property type="nucleotide sequence ID" value="NZ_AEJB01000118.1"/>
</dbReference>
<sequence>MTRTESESAMTKAQSRGARTNHHLTRVTMLALAALIGAQWLASAAGIGGH</sequence>
<accession>L7FF78</accession>
<gene>
    <name evidence="2" type="ORF">STRTUCAR8_05328</name>
</gene>
<organism evidence="2 3">
    <name type="scientific">Streptomyces turgidiscabies (strain Car8)</name>
    <dbReference type="NCBI Taxonomy" id="698760"/>
    <lineage>
        <taxon>Bacteria</taxon>
        <taxon>Bacillati</taxon>
        <taxon>Actinomycetota</taxon>
        <taxon>Actinomycetes</taxon>
        <taxon>Kitasatosporales</taxon>
        <taxon>Streptomycetaceae</taxon>
        <taxon>Streptomyces</taxon>
    </lineage>
</organism>
<dbReference type="GeneID" id="97399602"/>
<evidence type="ECO:0000313" key="2">
    <source>
        <dbReference type="EMBL" id="ELP69864.1"/>
    </source>
</evidence>
<feature type="region of interest" description="Disordered" evidence="1">
    <location>
        <begin position="1"/>
        <end position="21"/>
    </location>
</feature>
<feature type="compositionally biased region" description="Polar residues" evidence="1">
    <location>
        <begin position="7"/>
        <end position="18"/>
    </location>
</feature>
<keyword evidence="3" id="KW-1185">Reference proteome</keyword>
<comment type="caution">
    <text evidence="2">The sequence shown here is derived from an EMBL/GenBank/DDBJ whole genome shotgun (WGS) entry which is preliminary data.</text>
</comment>
<dbReference type="PATRIC" id="fig|698760.3.peg.1456"/>
<evidence type="ECO:0000256" key="1">
    <source>
        <dbReference type="SAM" id="MobiDB-lite"/>
    </source>
</evidence>
<dbReference type="AlphaFoldDB" id="L7FF78"/>
<protein>
    <submittedName>
        <fullName evidence="2">Uncharacterized protein</fullName>
    </submittedName>
</protein>
<evidence type="ECO:0000313" key="3">
    <source>
        <dbReference type="Proteomes" id="UP000010931"/>
    </source>
</evidence>
<dbReference type="EMBL" id="AEJB01000118">
    <property type="protein sequence ID" value="ELP69864.1"/>
    <property type="molecule type" value="Genomic_DNA"/>
</dbReference>
<proteinExistence type="predicted"/>
<dbReference type="Proteomes" id="UP000010931">
    <property type="component" value="Unassembled WGS sequence"/>
</dbReference>
<reference evidence="2 3" key="1">
    <citation type="journal article" date="2011" name="Plasmid">
        <title>Streptomyces turgidiscabies Car8 contains a modular pathogenicity island that shares virulence genes with other actinobacterial plant pathogens.</title>
        <authorList>
            <person name="Huguet-Tapia J.C."/>
            <person name="Badger J.H."/>
            <person name="Loria R."/>
            <person name="Pettis G.S."/>
        </authorList>
    </citation>
    <scope>NUCLEOTIDE SEQUENCE [LARGE SCALE GENOMIC DNA]</scope>
    <source>
        <strain evidence="2 3">Car8</strain>
    </source>
</reference>
<name>L7FF78_STRT8</name>